<dbReference type="Gene3D" id="3.40.605.10">
    <property type="entry name" value="Aldehyde Dehydrogenase, Chain A, domain 1"/>
    <property type="match status" value="1"/>
</dbReference>
<keyword evidence="5" id="KW-1185">Reference proteome</keyword>
<evidence type="ECO:0000313" key="5">
    <source>
        <dbReference type="Proteomes" id="UP001161017"/>
    </source>
</evidence>
<feature type="transmembrane region" description="Helical" evidence="2">
    <location>
        <begin position="140"/>
        <end position="160"/>
    </location>
</feature>
<evidence type="ECO:0000256" key="1">
    <source>
        <dbReference type="SAM" id="MobiDB-lite"/>
    </source>
</evidence>
<dbReference type="PANTHER" id="PTHR37488:SF7">
    <property type="entry name" value="DUF1275 DOMAIN PROTEIN"/>
    <property type="match status" value="1"/>
</dbReference>
<dbReference type="GO" id="GO:0016491">
    <property type="term" value="F:oxidoreductase activity"/>
    <property type="evidence" value="ECO:0007669"/>
    <property type="project" value="InterPro"/>
</dbReference>
<feature type="transmembrane region" description="Helical" evidence="2">
    <location>
        <begin position="110"/>
        <end position="128"/>
    </location>
</feature>
<feature type="region of interest" description="Disordered" evidence="1">
    <location>
        <begin position="1"/>
        <end position="24"/>
    </location>
</feature>
<dbReference type="InterPro" id="IPR010699">
    <property type="entry name" value="DUF1275"/>
</dbReference>
<comment type="caution">
    <text evidence="4">The sequence shown here is derived from an EMBL/GenBank/DDBJ whole genome shotgun (WGS) entry which is preliminary data.</text>
</comment>
<dbReference type="PANTHER" id="PTHR37488">
    <property type="entry name" value="DUF1275 DOMAIN-CONTAINING PROTEIN"/>
    <property type="match status" value="1"/>
</dbReference>
<feature type="compositionally biased region" description="Polar residues" evidence="1">
    <location>
        <begin position="1"/>
        <end position="11"/>
    </location>
</feature>
<sequence length="311" mass="34162">MSVASINSSFSKPEPGHSTPDDVERGVISISTPRSIVSRVRSHFDSEVPTTVGTDVLILLCWFTTGFLDSTIYQAYRTFVSMQTGNTVFIGLGACQNPRSTRPYSWAKSLSSLVAFLVGSLFFSRLGLLLGSRDRPRRRLTFTLSFALQTFIILLSAIVLQSNVVESRLEYIGEEIDWLHLIPIVLLSFQAPGQTFAGRQLGTPEVSTVVITSMIYDFASDFRLFKRNNAPRSHNYMLDGLAEREKRLNSKCICQSYGYTAAGSAPGNRVITIQQPVGVVGVLTPLNPPSAMIMRKVGGAIATGRSVVKRQ</sequence>
<evidence type="ECO:0000259" key="3">
    <source>
        <dbReference type="Pfam" id="PF00171"/>
    </source>
</evidence>
<dbReference type="Pfam" id="PF00171">
    <property type="entry name" value="Aldedh"/>
    <property type="match status" value="1"/>
</dbReference>
<dbReference type="InterPro" id="IPR016161">
    <property type="entry name" value="Ald_DH/histidinol_DH"/>
</dbReference>
<dbReference type="Proteomes" id="UP001161017">
    <property type="component" value="Unassembled WGS sequence"/>
</dbReference>
<keyword evidence="2" id="KW-0812">Transmembrane</keyword>
<keyword evidence="2" id="KW-1133">Transmembrane helix</keyword>
<dbReference type="InterPro" id="IPR016162">
    <property type="entry name" value="Ald_DH_N"/>
</dbReference>
<organism evidence="4 5">
    <name type="scientific">Ramalina farinacea</name>
    <dbReference type="NCBI Taxonomy" id="258253"/>
    <lineage>
        <taxon>Eukaryota</taxon>
        <taxon>Fungi</taxon>
        <taxon>Dikarya</taxon>
        <taxon>Ascomycota</taxon>
        <taxon>Pezizomycotina</taxon>
        <taxon>Lecanoromycetes</taxon>
        <taxon>OSLEUM clade</taxon>
        <taxon>Lecanoromycetidae</taxon>
        <taxon>Lecanorales</taxon>
        <taxon>Lecanorineae</taxon>
        <taxon>Ramalinaceae</taxon>
        <taxon>Ramalina</taxon>
    </lineage>
</organism>
<dbReference type="InterPro" id="IPR015590">
    <property type="entry name" value="Aldehyde_DH_dom"/>
</dbReference>
<keyword evidence="2" id="KW-0472">Membrane</keyword>
<reference evidence="4" key="1">
    <citation type="journal article" date="2023" name="Genome Biol. Evol.">
        <title>First Whole Genome Sequence and Flow Cytometry Genome Size Data for the Lichen-Forming Fungus Ramalina farinacea (Ascomycota).</title>
        <authorList>
            <person name="Llewellyn T."/>
            <person name="Mian S."/>
            <person name="Hill R."/>
            <person name="Leitch I.J."/>
            <person name="Gaya E."/>
        </authorList>
    </citation>
    <scope>NUCLEOTIDE SEQUENCE</scope>
    <source>
        <strain evidence="4">LIQ254RAFAR</strain>
    </source>
</reference>
<proteinExistence type="predicted"/>
<dbReference type="AlphaFoldDB" id="A0AA43QUN6"/>
<protein>
    <recommendedName>
        <fullName evidence="3">Aldehyde dehydrogenase domain-containing protein</fullName>
    </recommendedName>
</protein>
<evidence type="ECO:0000256" key="2">
    <source>
        <dbReference type="SAM" id="Phobius"/>
    </source>
</evidence>
<dbReference type="EMBL" id="JAPUFD010000015">
    <property type="protein sequence ID" value="MDI1491561.1"/>
    <property type="molecule type" value="Genomic_DNA"/>
</dbReference>
<dbReference type="SUPFAM" id="SSF53720">
    <property type="entry name" value="ALDH-like"/>
    <property type="match status" value="1"/>
</dbReference>
<gene>
    <name evidence="4" type="ORF">OHK93_002770</name>
</gene>
<accession>A0AA43QUN6</accession>
<name>A0AA43QUN6_9LECA</name>
<evidence type="ECO:0000313" key="4">
    <source>
        <dbReference type="EMBL" id="MDI1491561.1"/>
    </source>
</evidence>
<dbReference type="Pfam" id="PF06912">
    <property type="entry name" value="DUF1275"/>
    <property type="match status" value="1"/>
</dbReference>
<feature type="domain" description="Aldehyde dehydrogenase" evidence="3">
    <location>
        <begin position="257"/>
        <end position="308"/>
    </location>
</feature>